<reference evidence="1 2" key="1">
    <citation type="submission" date="2024-02" db="EMBL/GenBank/DDBJ databases">
        <title>de novo genome assembly of Solanum bulbocastanum strain 11H21.</title>
        <authorList>
            <person name="Hosaka A.J."/>
        </authorList>
    </citation>
    <scope>NUCLEOTIDE SEQUENCE [LARGE SCALE GENOMIC DNA]</scope>
    <source>
        <tissue evidence="1">Young leaves</tissue>
    </source>
</reference>
<dbReference type="AlphaFoldDB" id="A0AAN8YJ25"/>
<protein>
    <recommendedName>
        <fullName evidence="3">F-box domain-containing protein</fullName>
    </recommendedName>
</protein>
<organism evidence="1 2">
    <name type="scientific">Solanum bulbocastanum</name>
    <name type="common">Wild potato</name>
    <dbReference type="NCBI Taxonomy" id="147425"/>
    <lineage>
        <taxon>Eukaryota</taxon>
        <taxon>Viridiplantae</taxon>
        <taxon>Streptophyta</taxon>
        <taxon>Embryophyta</taxon>
        <taxon>Tracheophyta</taxon>
        <taxon>Spermatophyta</taxon>
        <taxon>Magnoliopsida</taxon>
        <taxon>eudicotyledons</taxon>
        <taxon>Gunneridae</taxon>
        <taxon>Pentapetalae</taxon>
        <taxon>asterids</taxon>
        <taxon>lamiids</taxon>
        <taxon>Solanales</taxon>
        <taxon>Solanaceae</taxon>
        <taxon>Solanoideae</taxon>
        <taxon>Solaneae</taxon>
        <taxon>Solanum</taxon>
    </lineage>
</organism>
<dbReference type="InterPro" id="IPR036047">
    <property type="entry name" value="F-box-like_dom_sf"/>
</dbReference>
<proteinExistence type="predicted"/>
<evidence type="ECO:0000313" key="2">
    <source>
        <dbReference type="Proteomes" id="UP001371456"/>
    </source>
</evidence>
<name>A0AAN8YJ25_SOLBU</name>
<dbReference type="Gene3D" id="3.80.10.10">
    <property type="entry name" value="Ribonuclease Inhibitor"/>
    <property type="match status" value="1"/>
</dbReference>
<dbReference type="EMBL" id="JBANQN010000003">
    <property type="protein sequence ID" value="KAK6794440.1"/>
    <property type="molecule type" value="Genomic_DNA"/>
</dbReference>
<dbReference type="SUPFAM" id="SSF81383">
    <property type="entry name" value="F-box domain"/>
    <property type="match status" value="1"/>
</dbReference>
<sequence>MAVELTLRQPISGCLRISWSLIMVTTRDFEEQMPPTVISEEELMGLIQRRWQSRLRTIRLQFDSQHLPTCGGYYRHFPHIRISLIITATLSSFFPPFLALDGIELQKQLSFSLTGRRWEDLDNDILVKILQFFDLFELSAGLAHVCNVWQLARCDQLLWETLNLSVG</sequence>
<keyword evidence="2" id="KW-1185">Reference proteome</keyword>
<dbReference type="Proteomes" id="UP001371456">
    <property type="component" value="Unassembled WGS sequence"/>
</dbReference>
<evidence type="ECO:0000313" key="1">
    <source>
        <dbReference type="EMBL" id="KAK6794440.1"/>
    </source>
</evidence>
<comment type="caution">
    <text evidence="1">The sequence shown here is derived from an EMBL/GenBank/DDBJ whole genome shotgun (WGS) entry which is preliminary data.</text>
</comment>
<accession>A0AAN8YJ25</accession>
<gene>
    <name evidence="1" type="ORF">RDI58_007893</name>
</gene>
<evidence type="ECO:0008006" key="3">
    <source>
        <dbReference type="Google" id="ProtNLM"/>
    </source>
</evidence>
<dbReference type="InterPro" id="IPR032675">
    <property type="entry name" value="LRR_dom_sf"/>
</dbReference>